<dbReference type="Proteomes" id="UP000625711">
    <property type="component" value="Unassembled WGS sequence"/>
</dbReference>
<gene>
    <name evidence="1" type="ORF">GWI33_021541</name>
</gene>
<evidence type="ECO:0000313" key="1">
    <source>
        <dbReference type="EMBL" id="KAF7265074.1"/>
    </source>
</evidence>
<comment type="caution">
    <text evidence="1">The sequence shown here is derived from an EMBL/GenBank/DDBJ whole genome shotgun (WGS) entry which is preliminary data.</text>
</comment>
<reference evidence="1" key="1">
    <citation type="submission" date="2020-08" db="EMBL/GenBank/DDBJ databases">
        <title>Genome sequencing and assembly of the red palm weevil Rhynchophorus ferrugineus.</title>
        <authorList>
            <person name="Dias G.B."/>
            <person name="Bergman C.M."/>
            <person name="Manee M."/>
        </authorList>
    </citation>
    <scope>NUCLEOTIDE SEQUENCE</scope>
    <source>
        <strain evidence="1">AA-2017</strain>
        <tissue evidence="1">Whole larva</tissue>
    </source>
</reference>
<organism evidence="1 2">
    <name type="scientific">Rhynchophorus ferrugineus</name>
    <name type="common">Red palm weevil</name>
    <name type="synonym">Curculio ferrugineus</name>
    <dbReference type="NCBI Taxonomy" id="354439"/>
    <lineage>
        <taxon>Eukaryota</taxon>
        <taxon>Metazoa</taxon>
        <taxon>Ecdysozoa</taxon>
        <taxon>Arthropoda</taxon>
        <taxon>Hexapoda</taxon>
        <taxon>Insecta</taxon>
        <taxon>Pterygota</taxon>
        <taxon>Neoptera</taxon>
        <taxon>Endopterygota</taxon>
        <taxon>Coleoptera</taxon>
        <taxon>Polyphaga</taxon>
        <taxon>Cucujiformia</taxon>
        <taxon>Curculionidae</taxon>
        <taxon>Dryophthorinae</taxon>
        <taxon>Rhynchophorus</taxon>
    </lineage>
</organism>
<dbReference type="AlphaFoldDB" id="A0A834HNK0"/>
<sequence length="57" mass="6240">MAVAARKTASRFFPTTYSRCIPFRRSAGPLGVSDELCPDFYGCVVPGTGRYLMQFSG</sequence>
<proteinExistence type="predicted"/>
<name>A0A834HNK0_RHYFE</name>
<accession>A0A834HNK0</accession>
<keyword evidence="2" id="KW-1185">Reference proteome</keyword>
<feature type="non-terminal residue" evidence="1">
    <location>
        <position position="57"/>
    </location>
</feature>
<evidence type="ECO:0000313" key="2">
    <source>
        <dbReference type="Proteomes" id="UP000625711"/>
    </source>
</evidence>
<protein>
    <submittedName>
        <fullName evidence="1">Uncharacterized protein</fullName>
    </submittedName>
</protein>
<dbReference type="EMBL" id="JAACXV010014967">
    <property type="protein sequence ID" value="KAF7265074.1"/>
    <property type="molecule type" value="Genomic_DNA"/>
</dbReference>